<feature type="short sequence motif" description="DGA/G" evidence="6">
    <location>
        <begin position="230"/>
        <end position="232"/>
    </location>
</feature>
<feature type="domain" description="PNPLA" evidence="9">
    <location>
        <begin position="38"/>
        <end position="243"/>
    </location>
</feature>
<accession>A0A3Q7FY29</accession>
<dbReference type="PANTHER" id="PTHR32176">
    <property type="entry name" value="XYLOSE ISOMERASE"/>
    <property type="match status" value="1"/>
</dbReference>
<proteinExistence type="inferred from homology"/>
<feature type="short sequence motif" description="GXGXXG" evidence="6">
    <location>
        <begin position="42"/>
        <end position="47"/>
    </location>
</feature>
<keyword evidence="4 6" id="KW-0442">Lipid degradation</keyword>
<dbReference type="KEGG" id="sly:101249694"/>
<dbReference type="FunFam" id="3.40.1090.10:FF:000005">
    <property type="entry name" value="Patatin"/>
    <property type="match status" value="1"/>
</dbReference>
<dbReference type="STRING" id="4081.A0A3Q7FY29"/>
<reference evidence="10" key="1">
    <citation type="journal article" date="2012" name="Nature">
        <title>The tomato genome sequence provides insights into fleshy fruit evolution.</title>
        <authorList>
            <consortium name="Tomato Genome Consortium"/>
        </authorList>
    </citation>
    <scope>NUCLEOTIDE SEQUENCE [LARGE SCALE GENOMIC DNA]</scope>
    <source>
        <strain evidence="10">cv. Heinz 1706</strain>
    </source>
</reference>
<dbReference type="GeneID" id="101249694"/>
<evidence type="ECO:0000256" key="7">
    <source>
        <dbReference type="RuleBase" id="RU361262"/>
    </source>
</evidence>
<dbReference type="PROSITE" id="PS51635">
    <property type="entry name" value="PNPLA"/>
    <property type="match status" value="1"/>
</dbReference>
<dbReference type="GO" id="GO:0016042">
    <property type="term" value="P:lipid catabolic process"/>
    <property type="evidence" value="ECO:0007669"/>
    <property type="project" value="UniProtKB-UniRule"/>
</dbReference>
<dbReference type="OMA" id="EGMKNMD"/>
<evidence type="ECO:0000256" key="5">
    <source>
        <dbReference type="ARBA" id="ARBA00023098"/>
    </source>
</evidence>
<dbReference type="FunCoup" id="A0A3Q7FY29">
    <property type="interactions" value="361"/>
</dbReference>
<dbReference type="Proteomes" id="UP000004994">
    <property type="component" value="Chromosome 2"/>
</dbReference>
<keyword evidence="3" id="KW-0611">Plant defense</keyword>
<dbReference type="OrthoDB" id="1658288at2759"/>
<feature type="active site" description="Proton acceptor" evidence="6">
    <location>
        <position position="230"/>
    </location>
</feature>
<protein>
    <recommendedName>
        <fullName evidence="7">Patatin</fullName>
        <ecNumber evidence="7">3.1.1.-</ecNumber>
    </recommendedName>
</protein>
<dbReference type="Pfam" id="PF01734">
    <property type="entry name" value="Patatin"/>
    <property type="match status" value="1"/>
</dbReference>
<evidence type="ECO:0000256" key="6">
    <source>
        <dbReference type="PROSITE-ProRule" id="PRU01161"/>
    </source>
</evidence>
<evidence type="ECO:0000313" key="10">
    <source>
        <dbReference type="EnsemblPlants" id="Solyc02g090490.3.1"/>
    </source>
</evidence>
<feature type="chain" id="PRO_5018560768" description="Patatin" evidence="8">
    <location>
        <begin position="29"/>
        <end position="412"/>
    </location>
</feature>
<dbReference type="PaxDb" id="4081-Solyc02g090490.2.1"/>
<dbReference type="RefSeq" id="XP_004232051.1">
    <property type="nucleotide sequence ID" value="XM_004232003.5"/>
</dbReference>
<dbReference type="EC" id="3.1.1.-" evidence="7"/>
<keyword evidence="5 6" id="KW-0443">Lipid metabolism</keyword>
<dbReference type="AlphaFoldDB" id="A0A3Q7FY29"/>
<feature type="short sequence motif" description="GXSXG" evidence="6">
    <location>
        <begin position="80"/>
        <end position="84"/>
    </location>
</feature>
<dbReference type="CDD" id="cd07214">
    <property type="entry name" value="Pat17_isozyme_like"/>
    <property type="match status" value="1"/>
</dbReference>
<dbReference type="GO" id="GO:0006952">
    <property type="term" value="P:defense response"/>
    <property type="evidence" value="ECO:0007669"/>
    <property type="project" value="UniProtKB-KW"/>
</dbReference>
<gene>
    <name evidence="10" type="primary">LOC101249694</name>
</gene>
<dbReference type="InterPro" id="IPR002641">
    <property type="entry name" value="PNPLA_dom"/>
</dbReference>
<dbReference type="EnsemblPlants" id="Solyc02g090490.3.1">
    <property type="protein sequence ID" value="Solyc02g090490.3.1"/>
    <property type="gene ID" value="Solyc02g090490.3"/>
</dbReference>
<dbReference type="SUPFAM" id="SSF52151">
    <property type="entry name" value="FabD/lysophospholipase-like"/>
    <property type="match status" value="1"/>
</dbReference>
<evidence type="ECO:0000259" key="9">
    <source>
        <dbReference type="PROSITE" id="PS51635"/>
    </source>
</evidence>
<sequence length="412" mass="44992">MGRMVLIAAAMTLFVTLQVLQPPLVVSAATKGKTVTVLSIDGGGIRGIIPGTLLAFLESKLQELDGPNARIADYFDVVAGTSTGGLVTTMLTAPNKDNRPLYQAKDISNFYMQHGPQIFPQSRRNSFVRRITNLFGGPKYDGIYLRTIINSILGNLTMKQTLTNTVIPTFDIKRLQPIIFSTADAKANISKNAQLSDVCLSTSAAPTYFPVHSFETKDAQGKTRTFDLVDGGVAANNPTLMAITYVSKQIMTGNFQYEGMKNMDCNKMLVLSLGTGIGKQEEKYNATVASRWGMVGWVYNNGATPLIDIYGDASADMVDIHTSTMFQTLGSEKNYIRIQDDNLTGEAASMDIATTQNMETLVQIGNDLLKKPISRVNLETGRYEPVVGEGTNEAAIVRFAQLLSEERKLRIN</sequence>
<dbReference type="GO" id="GO:0004620">
    <property type="term" value="F:phospholipase activity"/>
    <property type="evidence" value="ECO:0000318"/>
    <property type="project" value="GO_Central"/>
</dbReference>
<keyword evidence="11" id="KW-1185">Reference proteome</keyword>
<organism evidence="10">
    <name type="scientific">Solanum lycopersicum</name>
    <name type="common">Tomato</name>
    <name type="synonym">Lycopersicon esculentum</name>
    <dbReference type="NCBI Taxonomy" id="4081"/>
    <lineage>
        <taxon>Eukaryota</taxon>
        <taxon>Viridiplantae</taxon>
        <taxon>Streptophyta</taxon>
        <taxon>Embryophyta</taxon>
        <taxon>Tracheophyta</taxon>
        <taxon>Spermatophyta</taxon>
        <taxon>Magnoliopsida</taxon>
        <taxon>eudicotyledons</taxon>
        <taxon>Gunneridae</taxon>
        <taxon>Pentapetalae</taxon>
        <taxon>asterids</taxon>
        <taxon>lamiids</taxon>
        <taxon>Solanales</taxon>
        <taxon>Solanaceae</taxon>
        <taxon>Solanoideae</taxon>
        <taxon>Solaneae</taxon>
        <taxon>Solanum</taxon>
        <taxon>Solanum subgen. Lycopersicon</taxon>
    </lineage>
</organism>
<feature type="active site" description="Nucleophile" evidence="6">
    <location>
        <position position="82"/>
    </location>
</feature>
<evidence type="ECO:0000256" key="2">
    <source>
        <dbReference type="ARBA" id="ARBA00022801"/>
    </source>
</evidence>
<comment type="function">
    <text evidence="7">Lipolytic acyl hydrolase (LAH).</text>
</comment>
<feature type="signal peptide" evidence="8">
    <location>
        <begin position="1"/>
        <end position="28"/>
    </location>
</feature>
<evidence type="ECO:0000313" key="11">
    <source>
        <dbReference type="Proteomes" id="UP000004994"/>
    </source>
</evidence>
<dbReference type="PANTHER" id="PTHR32176:SF32">
    <property type="entry name" value="PATATIN"/>
    <property type="match status" value="1"/>
</dbReference>
<evidence type="ECO:0000256" key="8">
    <source>
        <dbReference type="SAM" id="SignalP"/>
    </source>
</evidence>
<keyword evidence="8" id="KW-0732">Signal</keyword>
<dbReference type="GO" id="GO:0047372">
    <property type="term" value="F:monoacylglycerol lipase activity"/>
    <property type="evidence" value="ECO:0000318"/>
    <property type="project" value="GO_Central"/>
</dbReference>
<evidence type="ECO:0000256" key="3">
    <source>
        <dbReference type="ARBA" id="ARBA00022821"/>
    </source>
</evidence>
<dbReference type="SMR" id="A0A3Q7FY29"/>
<evidence type="ECO:0000256" key="1">
    <source>
        <dbReference type="ARBA" id="ARBA00010240"/>
    </source>
</evidence>
<evidence type="ECO:0000256" key="4">
    <source>
        <dbReference type="ARBA" id="ARBA00022963"/>
    </source>
</evidence>
<keyword evidence="2 6" id="KW-0378">Hydrolase</keyword>
<comment type="domain">
    <text evidence="7">The nitrogen atoms of the two glycine residues in the GGXR motif define the oxyanion hole, and stabilize the oxyanion that forms during the nucleophilic attack by the catalytic serine during substrate cleavage.</text>
</comment>
<comment type="similarity">
    <text evidence="1 7">Belongs to the patatin family.</text>
</comment>
<dbReference type="Gramene" id="Solyc02g090490.3.1">
    <property type="protein sequence ID" value="Solyc02g090490.3.1"/>
    <property type="gene ID" value="Solyc02g090490.3"/>
</dbReference>
<dbReference type="Gene3D" id="3.40.1090.10">
    <property type="entry name" value="Cytosolic phospholipase A2 catalytic domain"/>
    <property type="match status" value="1"/>
</dbReference>
<reference evidence="10" key="2">
    <citation type="submission" date="2019-01" db="UniProtKB">
        <authorList>
            <consortium name="EnsemblPlants"/>
        </authorList>
    </citation>
    <scope>IDENTIFICATION</scope>
    <source>
        <strain evidence="10">cv. Heinz 1706</strain>
    </source>
</reference>
<dbReference type="InterPro" id="IPR016035">
    <property type="entry name" value="Acyl_Trfase/lysoPLipase"/>
</dbReference>
<name>A0A3Q7FY29_SOLLC</name>
<dbReference type="InParanoid" id="A0A3Q7FY29"/>